<comment type="caution">
    <text evidence="1">The sequence shown here is derived from an EMBL/GenBank/DDBJ whole genome shotgun (WGS) entry which is preliminary data.</text>
</comment>
<accession>A0A0F8VRU9</accession>
<protein>
    <submittedName>
        <fullName evidence="1">Uncharacterized protein</fullName>
    </submittedName>
</protein>
<evidence type="ECO:0000313" key="1">
    <source>
        <dbReference type="EMBL" id="KKK47037.1"/>
    </source>
</evidence>
<gene>
    <name evidence="1" type="ORF">LCGC14_3159220</name>
</gene>
<feature type="non-terminal residue" evidence="1">
    <location>
        <position position="1"/>
    </location>
</feature>
<dbReference type="EMBL" id="LAZR01069781">
    <property type="protein sequence ID" value="KKK47037.1"/>
    <property type="molecule type" value="Genomic_DNA"/>
</dbReference>
<sequence>VAGMCEFEEEGYFGGGGYIPMCHPFNEFVMATFHSVRKEGWLSRSAAYQSFDERAATADLAWSLITPIQGSDRFAREAEARRQSEYDSIKPADREKAEKALNWTRDTLEGLGVANRSDYDQNLHIALSKPSVDSKDSGIVASLIVGYKRHIEEELKRNKRASKSNEHIGTVGERVHGLTLLAIKFREFDGDYGARIMAQYEDADGNSFIHWGGKYPEDKETGKDADVGDTVTASWTIKDHKEYKGRKQTLLTRPAKTKVQKGEN</sequence>
<proteinExistence type="predicted"/>
<name>A0A0F8VRU9_9ZZZZ</name>
<reference evidence="1" key="1">
    <citation type="journal article" date="2015" name="Nature">
        <title>Complex archaea that bridge the gap between prokaryotes and eukaryotes.</title>
        <authorList>
            <person name="Spang A."/>
            <person name="Saw J.H."/>
            <person name="Jorgensen S.L."/>
            <person name="Zaremba-Niedzwiedzka K."/>
            <person name="Martijn J."/>
            <person name="Lind A.E."/>
            <person name="van Eijk R."/>
            <person name="Schleper C."/>
            <person name="Guy L."/>
            <person name="Ettema T.J."/>
        </authorList>
    </citation>
    <scope>NUCLEOTIDE SEQUENCE</scope>
</reference>
<dbReference type="AlphaFoldDB" id="A0A0F8VRU9"/>
<organism evidence="1">
    <name type="scientific">marine sediment metagenome</name>
    <dbReference type="NCBI Taxonomy" id="412755"/>
    <lineage>
        <taxon>unclassified sequences</taxon>
        <taxon>metagenomes</taxon>
        <taxon>ecological metagenomes</taxon>
    </lineage>
</organism>